<dbReference type="PANTHER" id="PTHR30250:SF11">
    <property type="entry name" value="O-ANTIGEN TRANSPORTER-RELATED"/>
    <property type="match status" value="1"/>
</dbReference>
<evidence type="ECO:0000313" key="8">
    <source>
        <dbReference type="Proteomes" id="UP000000238"/>
    </source>
</evidence>
<dbReference type="KEGG" id="hch:HCH_05269"/>
<feature type="transmembrane region" description="Helical" evidence="6">
    <location>
        <begin position="211"/>
        <end position="230"/>
    </location>
</feature>
<keyword evidence="3 6" id="KW-0812">Transmembrane</keyword>
<feature type="transmembrane region" description="Helical" evidence="6">
    <location>
        <begin position="75"/>
        <end position="100"/>
    </location>
</feature>
<evidence type="ECO:0000256" key="5">
    <source>
        <dbReference type="ARBA" id="ARBA00023136"/>
    </source>
</evidence>
<feature type="transmembrane region" description="Helical" evidence="6">
    <location>
        <begin position="33"/>
        <end position="54"/>
    </location>
</feature>
<feature type="transmembrane region" description="Helical" evidence="6">
    <location>
        <begin position="170"/>
        <end position="191"/>
    </location>
</feature>
<dbReference type="InterPro" id="IPR002797">
    <property type="entry name" value="Polysacc_synth"/>
</dbReference>
<dbReference type="STRING" id="349521.HCH_05269"/>
<keyword evidence="8" id="KW-1185">Reference proteome</keyword>
<feature type="transmembrane region" description="Helical" evidence="6">
    <location>
        <begin position="286"/>
        <end position="304"/>
    </location>
</feature>
<feature type="transmembrane region" description="Helical" evidence="6">
    <location>
        <begin position="386"/>
        <end position="404"/>
    </location>
</feature>
<proteinExistence type="predicted"/>
<dbReference type="OrthoDB" id="9815248at2"/>
<name>Q2SBN1_HAHCH</name>
<feature type="transmembrane region" description="Helical" evidence="6">
    <location>
        <begin position="144"/>
        <end position="164"/>
    </location>
</feature>
<evidence type="ECO:0000256" key="3">
    <source>
        <dbReference type="ARBA" id="ARBA00022692"/>
    </source>
</evidence>
<dbReference type="GO" id="GO:0005886">
    <property type="term" value="C:plasma membrane"/>
    <property type="evidence" value="ECO:0007669"/>
    <property type="project" value="UniProtKB-SubCell"/>
</dbReference>
<reference evidence="7 8" key="1">
    <citation type="journal article" date="2005" name="Nucleic Acids Res.">
        <title>Genomic blueprint of Hahella chejuensis, a marine microbe producing an algicidal agent.</title>
        <authorList>
            <person name="Jeong H."/>
            <person name="Yim J.H."/>
            <person name="Lee C."/>
            <person name="Choi S.-H."/>
            <person name="Park Y.K."/>
            <person name="Yoon S.H."/>
            <person name="Hur C.-G."/>
            <person name="Kang H.-Y."/>
            <person name="Kim D."/>
            <person name="Lee H.H."/>
            <person name="Park K.H."/>
            <person name="Park S.-H."/>
            <person name="Park H.-S."/>
            <person name="Lee H.K."/>
            <person name="Oh T.K."/>
            <person name="Kim J.F."/>
        </authorList>
    </citation>
    <scope>NUCLEOTIDE SEQUENCE [LARGE SCALE GENOMIC DNA]</scope>
    <source>
        <strain evidence="7 8">KCTC 2396</strain>
    </source>
</reference>
<dbReference type="PANTHER" id="PTHR30250">
    <property type="entry name" value="PST FAMILY PREDICTED COLANIC ACID TRANSPORTER"/>
    <property type="match status" value="1"/>
</dbReference>
<feature type="transmembrane region" description="Helical" evidence="6">
    <location>
        <begin position="112"/>
        <end position="132"/>
    </location>
</feature>
<evidence type="ECO:0000256" key="4">
    <source>
        <dbReference type="ARBA" id="ARBA00022989"/>
    </source>
</evidence>
<protein>
    <submittedName>
        <fullName evidence="7">Polysaccharide biosynthesis protein</fullName>
    </submittedName>
</protein>
<feature type="transmembrane region" description="Helical" evidence="6">
    <location>
        <begin position="324"/>
        <end position="342"/>
    </location>
</feature>
<dbReference type="eggNOG" id="COG2244">
    <property type="taxonomic scope" value="Bacteria"/>
</dbReference>
<evidence type="ECO:0000256" key="6">
    <source>
        <dbReference type="SAM" id="Phobius"/>
    </source>
</evidence>
<evidence type="ECO:0000313" key="7">
    <source>
        <dbReference type="EMBL" id="ABC31943.1"/>
    </source>
</evidence>
<dbReference type="AlphaFoldDB" id="Q2SBN1"/>
<accession>Q2SBN1</accession>
<dbReference type="EMBL" id="CP000155">
    <property type="protein sequence ID" value="ABC31943.1"/>
    <property type="molecule type" value="Genomic_DNA"/>
</dbReference>
<feature type="transmembrane region" description="Helical" evidence="6">
    <location>
        <begin position="250"/>
        <end position="274"/>
    </location>
</feature>
<feature type="transmembrane region" description="Helical" evidence="6">
    <location>
        <begin position="7"/>
        <end position="27"/>
    </location>
</feature>
<organism evidence="7 8">
    <name type="scientific">Hahella chejuensis (strain KCTC 2396)</name>
    <dbReference type="NCBI Taxonomy" id="349521"/>
    <lineage>
        <taxon>Bacteria</taxon>
        <taxon>Pseudomonadati</taxon>
        <taxon>Pseudomonadota</taxon>
        <taxon>Gammaproteobacteria</taxon>
        <taxon>Oceanospirillales</taxon>
        <taxon>Hahellaceae</taxon>
        <taxon>Hahella</taxon>
    </lineage>
</organism>
<evidence type="ECO:0000256" key="2">
    <source>
        <dbReference type="ARBA" id="ARBA00022475"/>
    </source>
</evidence>
<evidence type="ECO:0000256" key="1">
    <source>
        <dbReference type="ARBA" id="ARBA00004651"/>
    </source>
</evidence>
<dbReference type="Proteomes" id="UP000000238">
    <property type="component" value="Chromosome"/>
</dbReference>
<comment type="subcellular location">
    <subcellularLocation>
        <location evidence="1">Cell membrane</location>
        <topology evidence="1">Multi-pass membrane protein</topology>
    </subcellularLocation>
</comment>
<sequence length="413" mass="45705">MLRNTVFYLAANIINKAIPFLLIPYFTQHLTTAQYGALAIFQVFVSFSTPIVGLNLPTHITRNFYTLDHEALAKLITCVLALLITSTTIFTIIYYCISLTNLAIWEPIGSKWLAATPIICGLLAINQINLSVYRNQEKALKYGLSEITRTAINASISIILISIYSQGWEGIAIANLLSTAALSTVGIISLYNSKLLRLSLSSFQKSKVKDALYIGATLIPHSISSSIITYSDRLIISHYLGESDVGIYSLGYQVASIANIIIDSIILAWSPYFYRNIDSKKLSITKYIYALSIIFLAVSLFTYISGTFFIHNFINNNYIDANTVLLPISLSFFSYGLYKLLFPFLVHKGKTATLSLISASSGAINIILNVILIPKIGTLGAAYSTLISYIVVTAMLFIFVNKSVPMPWTLKRK</sequence>
<feature type="transmembrane region" description="Helical" evidence="6">
    <location>
        <begin position="354"/>
        <end position="374"/>
    </location>
</feature>
<dbReference type="InterPro" id="IPR050833">
    <property type="entry name" value="Poly_Biosynth_Transport"/>
</dbReference>
<keyword evidence="5 6" id="KW-0472">Membrane</keyword>
<keyword evidence="2" id="KW-1003">Cell membrane</keyword>
<keyword evidence="4 6" id="KW-1133">Transmembrane helix</keyword>
<dbReference type="HOGENOM" id="CLU_022017_7_4_6"/>
<gene>
    <name evidence="7" type="ordered locus">HCH_05269</name>
</gene>
<dbReference type="Pfam" id="PF01943">
    <property type="entry name" value="Polysacc_synt"/>
    <property type="match status" value="1"/>
</dbReference>
<dbReference type="RefSeq" id="WP_011399007.1">
    <property type="nucleotide sequence ID" value="NC_007645.1"/>
</dbReference>